<evidence type="ECO:0000259" key="1">
    <source>
        <dbReference type="Pfam" id="PF01548"/>
    </source>
</evidence>
<proteinExistence type="predicted"/>
<sequence>MAVDGGVWVGIDAGKFTHHAAAVDSQGRTLWSVKVHNTQEAAEQLVGRAAKSGAVVRWAVDLTSPAASLLLAVLISGGQQVVYVPGRVVNRMSGAFAGEGKTDAKDARVIAETARLRRDLAVVKNPDELIVELSRLVAHRADLMADWVRGINRLRDLLTSVFPGLERAFDYSKRSPLILVARFCTPHDIREAGRDGLSAYLRDHKAHRPSIPAMVSKALDAAAGQTLQLPGQATTAMLITTQARKLLDLDREIKDLDKLITSRFRTHTQADIIESLPGMGPILGAEFLAATAGDLAAFANSGRLAAYAGLVPVPADSGRRTGIMHRPKRYHRGLRRVFYMAAMANLRIDGPSRTYYQRKRTERKGHNQALIALARRLVDVLWALLRDNRPFELTPPNALAA</sequence>
<dbReference type="EMBL" id="BAABHF010000009">
    <property type="protein sequence ID" value="GAA4483583.1"/>
    <property type="molecule type" value="Genomic_DNA"/>
</dbReference>
<feature type="domain" description="Transposase IS110-like N-terminal" evidence="1">
    <location>
        <begin position="9"/>
        <end position="163"/>
    </location>
</feature>
<accession>A0ABP8P9K4</accession>
<reference evidence="4" key="1">
    <citation type="journal article" date="2019" name="Int. J. Syst. Evol. Microbiol.">
        <title>The Global Catalogue of Microorganisms (GCM) 10K type strain sequencing project: providing services to taxonomists for standard genome sequencing and annotation.</title>
        <authorList>
            <consortium name="The Broad Institute Genomics Platform"/>
            <consortium name="The Broad Institute Genome Sequencing Center for Infectious Disease"/>
            <person name="Wu L."/>
            <person name="Ma J."/>
        </authorList>
    </citation>
    <scope>NUCLEOTIDE SEQUENCE [LARGE SCALE GENOMIC DNA]</scope>
    <source>
        <strain evidence="4">JCM 17933</strain>
    </source>
</reference>
<protein>
    <submittedName>
        <fullName evidence="3">IS110 family transposase</fullName>
    </submittedName>
</protein>
<feature type="domain" description="Transposase IS116/IS110/IS902 C-terminal" evidence="2">
    <location>
        <begin position="271"/>
        <end position="357"/>
    </location>
</feature>
<dbReference type="NCBIfam" id="NF033542">
    <property type="entry name" value="transpos_IS110"/>
    <property type="match status" value="1"/>
</dbReference>
<dbReference type="Pfam" id="PF02371">
    <property type="entry name" value="Transposase_20"/>
    <property type="match status" value="1"/>
</dbReference>
<dbReference type="InterPro" id="IPR047650">
    <property type="entry name" value="Transpos_IS110"/>
</dbReference>
<dbReference type="PANTHER" id="PTHR33055:SF3">
    <property type="entry name" value="PUTATIVE TRANSPOSASE FOR IS117-RELATED"/>
    <property type="match status" value="1"/>
</dbReference>
<organism evidence="3 4">
    <name type="scientific">Actinoallomurus oryzae</name>
    <dbReference type="NCBI Taxonomy" id="502180"/>
    <lineage>
        <taxon>Bacteria</taxon>
        <taxon>Bacillati</taxon>
        <taxon>Actinomycetota</taxon>
        <taxon>Actinomycetes</taxon>
        <taxon>Streptosporangiales</taxon>
        <taxon>Thermomonosporaceae</taxon>
        <taxon>Actinoallomurus</taxon>
    </lineage>
</organism>
<dbReference type="RefSeq" id="WP_345456856.1">
    <property type="nucleotide sequence ID" value="NZ_BAABHF010000009.1"/>
</dbReference>
<evidence type="ECO:0000313" key="3">
    <source>
        <dbReference type="EMBL" id="GAA4483583.1"/>
    </source>
</evidence>
<comment type="caution">
    <text evidence="3">The sequence shown here is derived from an EMBL/GenBank/DDBJ whole genome shotgun (WGS) entry which is preliminary data.</text>
</comment>
<gene>
    <name evidence="3" type="ORF">GCM10023191_005350</name>
</gene>
<keyword evidence="4" id="KW-1185">Reference proteome</keyword>
<dbReference type="InterPro" id="IPR002525">
    <property type="entry name" value="Transp_IS110-like_N"/>
</dbReference>
<dbReference type="PANTHER" id="PTHR33055">
    <property type="entry name" value="TRANSPOSASE FOR INSERTION SEQUENCE ELEMENT IS1111A"/>
    <property type="match status" value="1"/>
</dbReference>
<evidence type="ECO:0000313" key="4">
    <source>
        <dbReference type="Proteomes" id="UP001500503"/>
    </source>
</evidence>
<name>A0ABP8P9K4_9ACTN</name>
<dbReference type="InterPro" id="IPR003346">
    <property type="entry name" value="Transposase_20"/>
</dbReference>
<dbReference type="Proteomes" id="UP001500503">
    <property type="component" value="Unassembled WGS sequence"/>
</dbReference>
<evidence type="ECO:0000259" key="2">
    <source>
        <dbReference type="Pfam" id="PF02371"/>
    </source>
</evidence>
<dbReference type="Pfam" id="PF01548">
    <property type="entry name" value="DEDD_Tnp_IS110"/>
    <property type="match status" value="1"/>
</dbReference>